<sequence length="203" mass="22521">MPYQKRPSTCSVSSNSSASSTSSAAPSSTPVTRPSGVLPLTPEIAEDEEDDPFISIGPEIIDENPFDPSIPDEVHFQMMKMRQAESQTSTPSSSIYDRLARMVPNHSVRSGTPEQRNGNGTWRSKFRFRRQSSEGDQDSTTRSSPRQRREAVPEPGVVLSCNINPRGRWSLVPLDAAQERGDIVRRPEGFEMDEQKRTGQIDG</sequence>
<evidence type="ECO:0000313" key="2">
    <source>
        <dbReference type="Proteomes" id="UP001148662"/>
    </source>
</evidence>
<dbReference type="Proteomes" id="UP001148662">
    <property type="component" value="Unassembled WGS sequence"/>
</dbReference>
<protein>
    <submittedName>
        <fullName evidence="1">Uncharacterized protein</fullName>
    </submittedName>
</protein>
<evidence type="ECO:0000313" key="1">
    <source>
        <dbReference type="EMBL" id="KAJ3557219.1"/>
    </source>
</evidence>
<gene>
    <name evidence="1" type="ORF">NM688_g1588</name>
</gene>
<reference evidence="1" key="1">
    <citation type="submission" date="2022-07" db="EMBL/GenBank/DDBJ databases">
        <title>Genome Sequence of Phlebia brevispora.</title>
        <authorList>
            <person name="Buettner E."/>
        </authorList>
    </citation>
    <scope>NUCLEOTIDE SEQUENCE</scope>
    <source>
        <strain evidence="1">MPL23</strain>
    </source>
</reference>
<keyword evidence="2" id="KW-1185">Reference proteome</keyword>
<dbReference type="EMBL" id="JANHOG010000176">
    <property type="protein sequence ID" value="KAJ3557219.1"/>
    <property type="molecule type" value="Genomic_DNA"/>
</dbReference>
<accession>A0ACC1TAV7</accession>
<name>A0ACC1TAV7_9APHY</name>
<comment type="caution">
    <text evidence="1">The sequence shown here is derived from an EMBL/GenBank/DDBJ whole genome shotgun (WGS) entry which is preliminary data.</text>
</comment>
<proteinExistence type="predicted"/>
<organism evidence="1 2">
    <name type="scientific">Phlebia brevispora</name>
    <dbReference type="NCBI Taxonomy" id="194682"/>
    <lineage>
        <taxon>Eukaryota</taxon>
        <taxon>Fungi</taxon>
        <taxon>Dikarya</taxon>
        <taxon>Basidiomycota</taxon>
        <taxon>Agaricomycotina</taxon>
        <taxon>Agaricomycetes</taxon>
        <taxon>Polyporales</taxon>
        <taxon>Meruliaceae</taxon>
        <taxon>Phlebia</taxon>
    </lineage>
</organism>